<keyword evidence="1" id="KW-0812">Transmembrane</keyword>
<organism evidence="2">
    <name type="scientific">Aphanomyces stellatus</name>
    <dbReference type="NCBI Taxonomy" id="120398"/>
    <lineage>
        <taxon>Eukaryota</taxon>
        <taxon>Sar</taxon>
        <taxon>Stramenopiles</taxon>
        <taxon>Oomycota</taxon>
        <taxon>Saprolegniomycetes</taxon>
        <taxon>Saprolegniales</taxon>
        <taxon>Verrucalvaceae</taxon>
        <taxon>Aphanomyces</taxon>
    </lineage>
</organism>
<reference evidence="2" key="1">
    <citation type="submission" date="2019-06" db="EMBL/GenBank/DDBJ databases">
        <title>Genomics analysis of Aphanomyces spp. identifies a new class of oomycete effector associated with host adaptation.</title>
        <authorList>
            <person name="Gaulin E."/>
        </authorList>
    </citation>
    <scope>NUCLEOTIDE SEQUENCE</scope>
    <source>
        <strain evidence="2">CBS 578.67</strain>
    </source>
</reference>
<feature type="non-terminal residue" evidence="2">
    <location>
        <position position="109"/>
    </location>
</feature>
<comment type="caution">
    <text evidence="2">The sequence shown here is derived from an EMBL/GenBank/DDBJ whole genome shotgun (WGS) entry which is preliminary data.</text>
</comment>
<feature type="transmembrane region" description="Helical" evidence="1">
    <location>
        <begin position="37"/>
        <end position="56"/>
    </location>
</feature>
<keyword evidence="1" id="KW-1133">Transmembrane helix</keyword>
<sequence length="109" mass="11785">MQSMKVVPSHAIQGPSSLTISVFTSQTGNPQTPHSRITVLGFVYVLLTAAGTVVYVDILTPSVANDHWWPHFNTTGAQTFLGDLYNAKLATGTKTLDLFSSVVVKDYSQ</sequence>
<gene>
    <name evidence="2" type="ORF">As57867_016639</name>
</gene>
<name>A0A6A4Y9X6_9STRA</name>
<evidence type="ECO:0000256" key="1">
    <source>
        <dbReference type="SAM" id="Phobius"/>
    </source>
</evidence>
<accession>A0A6A4Y9X6</accession>
<dbReference type="AlphaFoldDB" id="A0A6A4Y9X6"/>
<proteinExistence type="predicted"/>
<protein>
    <submittedName>
        <fullName evidence="2">Uncharacterized protein</fullName>
    </submittedName>
</protein>
<dbReference type="EMBL" id="VJMH01005927">
    <property type="protein sequence ID" value="KAF0692202.1"/>
    <property type="molecule type" value="Genomic_DNA"/>
</dbReference>
<keyword evidence="1" id="KW-0472">Membrane</keyword>
<evidence type="ECO:0000313" key="2">
    <source>
        <dbReference type="EMBL" id="KAF0692202.1"/>
    </source>
</evidence>